<reference evidence="1 2" key="1">
    <citation type="journal article" date="2019" name="Int. J. Syst. Evol. Microbiol.">
        <title>The Global Catalogue of Microorganisms (GCM) 10K type strain sequencing project: providing services to taxonomists for standard genome sequencing and annotation.</title>
        <authorList>
            <consortium name="The Broad Institute Genomics Platform"/>
            <consortium name="The Broad Institute Genome Sequencing Center for Infectious Disease"/>
            <person name="Wu L."/>
            <person name="Ma J."/>
        </authorList>
    </citation>
    <scope>NUCLEOTIDE SEQUENCE [LARGE SCALE GENOMIC DNA]</scope>
    <source>
        <strain evidence="1 2">JCM 14942</strain>
    </source>
</reference>
<name>A0ABN1ZU72_9ACTN</name>
<evidence type="ECO:0000313" key="2">
    <source>
        <dbReference type="Proteomes" id="UP001500842"/>
    </source>
</evidence>
<keyword evidence="2" id="KW-1185">Reference proteome</keyword>
<evidence type="ECO:0000313" key="1">
    <source>
        <dbReference type="EMBL" id="GAA1504583.1"/>
    </source>
</evidence>
<dbReference type="RefSeq" id="WP_344110967.1">
    <property type="nucleotide sequence ID" value="NZ_BAAAOR010000004.1"/>
</dbReference>
<organism evidence="1 2">
    <name type="scientific">Nocardioides humi</name>
    <dbReference type="NCBI Taxonomy" id="449461"/>
    <lineage>
        <taxon>Bacteria</taxon>
        <taxon>Bacillati</taxon>
        <taxon>Actinomycetota</taxon>
        <taxon>Actinomycetes</taxon>
        <taxon>Propionibacteriales</taxon>
        <taxon>Nocardioidaceae</taxon>
        <taxon>Nocardioides</taxon>
    </lineage>
</organism>
<gene>
    <name evidence="1" type="ORF">GCM10009788_05010</name>
</gene>
<comment type="caution">
    <text evidence="1">The sequence shown here is derived from an EMBL/GenBank/DDBJ whole genome shotgun (WGS) entry which is preliminary data.</text>
</comment>
<accession>A0ABN1ZU72</accession>
<dbReference type="Proteomes" id="UP001500842">
    <property type="component" value="Unassembled WGS sequence"/>
</dbReference>
<evidence type="ECO:0008006" key="3">
    <source>
        <dbReference type="Google" id="ProtNLM"/>
    </source>
</evidence>
<sequence>MAFDRIEFFKICMDIEKYLGYLRGNELATEYLETVNHSDPPDPELRELYQQQGVSLRDWSTPCPDAKWKVKAHEHYGGSSSAVLWLPYDVTEEEKNRVASEIKTNLNTSYNNGLGWADGLALYLNNLCQQFTHVDTNAMANAVLDLKQDVVTELGLGARDQWTDIGKMLQRWQGEGATQFFLFHENYNDALALFTVMSAQITGGFAAATGIIHGTQEAAMAYVESVRAALEIMLAFWVECGLKTPPNPGGADVDIANILAIAADVWKLLRLIPAVKTATEGVNTGIEAIKGLTSLVGHIATGDSTPDLHIEPATFEDWTANGLYQAITKHVYEKIYLKYDEAMDDLYNGETVANVEHADEIPFRAKAVEDAMLDLQGDRNEWELPSVPAKNLNENGAPYGY</sequence>
<protein>
    <recommendedName>
        <fullName evidence="3">WXG100 family type VII secretion target</fullName>
    </recommendedName>
</protein>
<dbReference type="EMBL" id="BAAAOR010000004">
    <property type="protein sequence ID" value="GAA1504583.1"/>
    <property type="molecule type" value="Genomic_DNA"/>
</dbReference>
<proteinExistence type="predicted"/>